<dbReference type="EMBL" id="CP025682">
    <property type="protein sequence ID" value="AUN96129.1"/>
    <property type="molecule type" value="Genomic_DNA"/>
</dbReference>
<dbReference type="GO" id="GO:0016491">
    <property type="term" value="F:oxidoreductase activity"/>
    <property type="evidence" value="ECO:0007669"/>
    <property type="project" value="InterPro"/>
</dbReference>
<accession>A0A2I6SA58</accession>
<feature type="transmembrane region" description="Helical" evidence="1">
    <location>
        <begin position="118"/>
        <end position="139"/>
    </location>
</feature>
<dbReference type="GO" id="GO:0005506">
    <property type="term" value="F:iron ion binding"/>
    <property type="evidence" value="ECO:0007669"/>
    <property type="project" value="InterPro"/>
</dbReference>
<dbReference type="AlphaFoldDB" id="A0A2I6SA58"/>
<dbReference type="OrthoDB" id="5965958at2"/>
<feature type="domain" description="Fatty acid hydroxylase" evidence="2">
    <location>
        <begin position="58"/>
        <end position="213"/>
    </location>
</feature>
<name>A0A2I6SA58_9RHOO</name>
<evidence type="ECO:0000313" key="4">
    <source>
        <dbReference type="Proteomes" id="UP000242205"/>
    </source>
</evidence>
<proteinExistence type="predicted"/>
<dbReference type="Proteomes" id="UP000242205">
    <property type="component" value="Chromosome"/>
</dbReference>
<protein>
    <submittedName>
        <fullName evidence="3">Fatty acid hydroxylase</fullName>
    </submittedName>
</protein>
<evidence type="ECO:0000259" key="2">
    <source>
        <dbReference type="Pfam" id="PF04116"/>
    </source>
</evidence>
<keyword evidence="1" id="KW-0472">Membrane</keyword>
<sequence length="272" mass="32099">MMTEKQRKFREQYKADISPMYNGLVHIIVMYGVGIAAIWYCVSQIENLGWEWLIAVPVFIAGNFVEWFMHRYVMHRRINVFGLRQIYERHTRQHHQYFTDNEATIDSSREFRIVFFPWRVLATLGAAGLPLAFIAGWLFGPNAGYVLFMTMVAQYLTYETFHYCCHCHDNWFVRNMPFINTIRRHHTAHHNQGIMMKYNMNLTFPIADWFMGTSDLDRGLLGTLFNGYDESHVKKDLRPIIERFRVDDSRVTLDGPELTPEEEQVIDRALAS</sequence>
<feature type="transmembrane region" description="Helical" evidence="1">
    <location>
        <begin position="52"/>
        <end position="69"/>
    </location>
</feature>
<dbReference type="Pfam" id="PF04116">
    <property type="entry name" value="FA_hydroxylase"/>
    <property type="match status" value="1"/>
</dbReference>
<evidence type="ECO:0000256" key="1">
    <source>
        <dbReference type="SAM" id="Phobius"/>
    </source>
</evidence>
<keyword evidence="1" id="KW-0812">Transmembrane</keyword>
<organism evidence="3 4">
    <name type="scientific">Pseudazoarcus pumilus</name>
    <dbReference type="NCBI Taxonomy" id="2067960"/>
    <lineage>
        <taxon>Bacteria</taxon>
        <taxon>Pseudomonadati</taxon>
        <taxon>Pseudomonadota</taxon>
        <taxon>Betaproteobacteria</taxon>
        <taxon>Rhodocyclales</taxon>
        <taxon>Zoogloeaceae</taxon>
        <taxon>Pseudazoarcus</taxon>
    </lineage>
</organism>
<dbReference type="RefSeq" id="WP_102248173.1">
    <property type="nucleotide sequence ID" value="NZ_CP025682.1"/>
</dbReference>
<dbReference type="KEGG" id="atw:C0099_14975"/>
<keyword evidence="1" id="KW-1133">Transmembrane helix</keyword>
<gene>
    <name evidence="3" type="ORF">C0099_14975</name>
</gene>
<dbReference type="InterPro" id="IPR006694">
    <property type="entry name" value="Fatty_acid_hydroxylase"/>
</dbReference>
<keyword evidence="4" id="KW-1185">Reference proteome</keyword>
<dbReference type="GO" id="GO:0008610">
    <property type="term" value="P:lipid biosynthetic process"/>
    <property type="evidence" value="ECO:0007669"/>
    <property type="project" value="InterPro"/>
</dbReference>
<feature type="transmembrane region" description="Helical" evidence="1">
    <location>
        <begin position="21"/>
        <end position="40"/>
    </location>
</feature>
<evidence type="ECO:0000313" key="3">
    <source>
        <dbReference type="EMBL" id="AUN96129.1"/>
    </source>
</evidence>
<reference evidence="3 4" key="1">
    <citation type="submission" date="2018-01" db="EMBL/GenBank/DDBJ databases">
        <authorList>
            <person name="Fu G.-Y."/>
        </authorList>
    </citation>
    <scope>NUCLEOTIDE SEQUENCE [LARGE SCALE GENOMIC DNA]</scope>
    <source>
        <strain evidence="3 4">SY39</strain>
    </source>
</reference>